<sequence length="389" mass="41333">MQQGRGRGHGGLDVRHLVAVDGVHDRGQEQPAGIRRGEARVAVGCPLHRGAHRVPVAEPDVVAHADLVAVVEDRRAGQGQQQGGEQLDLVAVVVEQWGEPAPDADVGAHPRVLGVLRVHVVAFFVGDHFEGELVVVAQEDAPLAAGRDRRGLREDFRHRVPGFAPYRHEDPWHDGEVERHVALVAAGGEVAEVVDDVLGPLVRLRQQHRVRIVRVDLLADPLQELVRCRKVFAVRSLDLVEVRHRVQPEPVDAQVQPEPQRGDDLFLDGGVLVVEVGLVGEEAVPEVLLADRVEGPVGGLGVDEDDPGVLVLFVVVGPDVVVAEGSVGVGAGLLEPRVLVAGVVHDEVDDDAHAALVGGVDEFDEVGEVTELGQDGGVVGDVVAAVPEG</sequence>
<gene>
    <name evidence="1" type="ORF">SO3561_10618</name>
</gene>
<dbReference type="Proteomes" id="UP000217446">
    <property type="component" value="Unassembled WGS sequence"/>
</dbReference>
<organism evidence="1 2">
    <name type="scientific">Streptomyces olivochromogenes</name>
    <dbReference type="NCBI Taxonomy" id="1963"/>
    <lineage>
        <taxon>Bacteria</taxon>
        <taxon>Bacillati</taxon>
        <taxon>Actinomycetota</taxon>
        <taxon>Actinomycetes</taxon>
        <taxon>Kitasatosporales</taxon>
        <taxon>Streptomycetaceae</taxon>
        <taxon>Streptomyces</taxon>
    </lineage>
</organism>
<protein>
    <submittedName>
        <fullName evidence="1">Uncharacterized protein</fullName>
    </submittedName>
</protein>
<dbReference type="AlphaFoldDB" id="A0A286TT51"/>
<accession>A0A286TT51</accession>
<dbReference type="EMBL" id="BDQI01000095">
    <property type="protein sequence ID" value="GAX59041.1"/>
    <property type="molecule type" value="Genomic_DNA"/>
</dbReference>
<reference evidence="2" key="1">
    <citation type="submission" date="2017-05" db="EMBL/GenBank/DDBJ databases">
        <title>Streptomyces olivochromogenes NBRC 3561 whole genome shotgun sequence.</title>
        <authorList>
            <person name="Dohra H."/>
            <person name="Kodani S."/>
        </authorList>
    </citation>
    <scope>NUCLEOTIDE SEQUENCE [LARGE SCALE GENOMIC DNA]</scope>
    <source>
        <strain evidence="2">NBRC 3561</strain>
    </source>
</reference>
<evidence type="ECO:0000313" key="2">
    <source>
        <dbReference type="Proteomes" id="UP000217446"/>
    </source>
</evidence>
<keyword evidence="2" id="KW-1185">Reference proteome</keyword>
<name>A0A286TT51_STROL</name>
<comment type="caution">
    <text evidence="1">The sequence shown here is derived from an EMBL/GenBank/DDBJ whole genome shotgun (WGS) entry which is preliminary data.</text>
</comment>
<proteinExistence type="predicted"/>
<evidence type="ECO:0000313" key="1">
    <source>
        <dbReference type="EMBL" id="GAX59041.1"/>
    </source>
</evidence>